<feature type="non-terminal residue" evidence="1">
    <location>
        <position position="48"/>
    </location>
</feature>
<gene>
    <name evidence="1" type="ORF">X975_26489</name>
</gene>
<dbReference type="Proteomes" id="UP000054359">
    <property type="component" value="Unassembled WGS sequence"/>
</dbReference>
<evidence type="ECO:0000313" key="1">
    <source>
        <dbReference type="EMBL" id="KFM81936.1"/>
    </source>
</evidence>
<protein>
    <submittedName>
        <fullName evidence="1">Uncharacterized protein</fullName>
    </submittedName>
</protein>
<reference evidence="1 2" key="1">
    <citation type="submission" date="2013-11" db="EMBL/GenBank/DDBJ databases">
        <title>Genome sequencing of Stegodyphus mimosarum.</title>
        <authorList>
            <person name="Bechsgaard J."/>
        </authorList>
    </citation>
    <scope>NUCLEOTIDE SEQUENCE [LARGE SCALE GENOMIC DNA]</scope>
</reference>
<evidence type="ECO:0000313" key="2">
    <source>
        <dbReference type="Proteomes" id="UP000054359"/>
    </source>
</evidence>
<name>A0A087UX47_STEMI</name>
<proteinExistence type="predicted"/>
<accession>A0A087UX47</accession>
<keyword evidence="2" id="KW-1185">Reference proteome</keyword>
<sequence>MPVLLLHFCSSDPSESLIIINVFASMMYCCGLECYIDTVESYLHPYVS</sequence>
<dbReference type="EMBL" id="KK122107">
    <property type="protein sequence ID" value="KFM81936.1"/>
    <property type="molecule type" value="Genomic_DNA"/>
</dbReference>
<organism evidence="1 2">
    <name type="scientific">Stegodyphus mimosarum</name>
    <name type="common">African social velvet spider</name>
    <dbReference type="NCBI Taxonomy" id="407821"/>
    <lineage>
        <taxon>Eukaryota</taxon>
        <taxon>Metazoa</taxon>
        <taxon>Ecdysozoa</taxon>
        <taxon>Arthropoda</taxon>
        <taxon>Chelicerata</taxon>
        <taxon>Arachnida</taxon>
        <taxon>Araneae</taxon>
        <taxon>Araneomorphae</taxon>
        <taxon>Entelegynae</taxon>
        <taxon>Eresoidea</taxon>
        <taxon>Eresidae</taxon>
        <taxon>Stegodyphus</taxon>
    </lineage>
</organism>
<dbReference type="AlphaFoldDB" id="A0A087UX47"/>